<comment type="similarity">
    <text evidence="7">Belongs to the SPATA31 family.</text>
</comment>
<evidence type="ECO:0000256" key="5">
    <source>
        <dbReference type="ARBA" id="ARBA00022989"/>
    </source>
</evidence>
<feature type="region of interest" description="Disordered" evidence="9">
    <location>
        <begin position="567"/>
        <end position="664"/>
    </location>
</feature>
<evidence type="ECO:0000256" key="1">
    <source>
        <dbReference type="ARBA" id="ARBA00004167"/>
    </source>
</evidence>
<feature type="compositionally biased region" description="Pro residues" evidence="9">
    <location>
        <begin position="141"/>
        <end position="155"/>
    </location>
</feature>
<feature type="region of interest" description="Disordered" evidence="9">
    <location>
        <begin position="499"/>
        <end position="523"/>
    </location>
</feature>
<feature type="region of interest" description="Disordered" evidence="9">
    <location>
        <begin position="288"/>
        <end position="351"/>
    </location>
</feature>
<feature type="region of interest" description="Disordered" evidence="9">
    <location>
        <begin position="171"/>
        <end position="198"/>
    </location>
</feature>
<comment type="subcellular location">
    <subcellularLocation>
        <location evidence="1">Membrane</location>
        <topology evidence="1">Single-pass membrane protein</topology>
    </subcellularLocation>
</comment>
<feature type="region of interest" description="Disordered" evidence="9">
    <location>
        <begin position="70"/>
        <end position="155"/>
    </location>
</feature>
<sequence length="1650" mass="181089">MLRDSGPEQSPEGLEMGVAQHGPQGLDWEAGPPAPTVDKLPNFAQISLHLARVSDQGRFQLLHRAAPGQVRRGVPAGAHQPCREPMEDAPTVAPTPSPAPLTGHPLPRTSSVSVHAHSSLSTSWPSEPFLPPDGFSHQPLALPPSPPWLPPSEACPPPLTASLALEQPASPLTLPQCDSTAPPLHPVPQSSSPHTPWLASSVPAISGLGRSSCPISALSWWQAAPKTWTLSTSTRLESHQEPLAHRLPEALFWGDPAHRQGETGIPPFINLDIQKLLEILIAKKTDLKTQKEKEEKEESDRHLTSFGRMFKSPGDKQDTMGDQHFWSLRGKPKQPLSPEKPPHPKTSGDNLQQKCNQLFWGLPFLHSESLVATVGAQPQHLLLDQSQPQPLPQAQPQHLPLAQPQQLLLDQSQPQPLPRAQPQRLPLDQPQPQAHFAPSVPIGPSSLPPEMGTYEVSCPESQKTPSFTSNAIQNLECHFLKKQLERGRTLPAVVKRSQEVFSQGSPDLPQDGQDPQGHGSVSVLPRDLINPELRKQLEWHLWKKFMKHQSGLSRRIQLSVKRLQPHREFQKVPQAISRHRPASESDSTDGSCQATPRTGSRYPARTMPRKSLDKDSSSTAGRIRKDLHRGSASSPGKAPGINSEESDTDLKPATSSADKKHPEKVLRAHLGRKLGQIREGQIPADVHRSRLAAHHALDLLRKPSTHRKTGKPAFSEGWEPYRTTSHNFSILSPYTQRMLEAHITRFRVKHRWSLPLKVLKPINLFKLKKSFFPRSSTTRLATCVSKACPKTEFLGKPPRPHQGEEAVEESYPSLGRPLPAPQPTCEETQQALQGTPPRDGRGPSEAPLAGQEARSPSQTLPYRFVGRIWHREPASGTLMNSSLESSPSPATATSEPRESGGQASQDSCYSIKVLELNLESQYLSAKESREAGEVEEAPAWGVTLEPSVWANNQTIRADLRRSGSSEKSDSPSPPTELFTQDPEELFFDAQFREFELRKLMKSENQPQDNAASVLLQDCETGVLLQDCATDSLLQDCQSDVFLAADILASQGSLSGFQSGPSEAPGPTSQVLYGLRSSGQKIQRESEPLGLRDQYKSRSKSSVPTAEREYYRRPSRREPEKELSALKIRHNREMSHTAQHKDAVESSGSKACQLLLKKETVPPESYFRRRMRHFIQWFFPSKGKGLQESLQKGKSSSSRRRRPVIGRSTVDSATAKAQVLMTAVGQILQEKMVPHHGVRAPEFSWCQRDLQASAGPNVCYHRVLSYQEQRRVMRKTAANQQGTPKGHSYANKTEWIRSRDNRVPPQSGGRAQVERSPLRLPHGGSGGRGSKAFGQRSFIFASFDKIAQDRGPRNRLGVCDLYSPVRPADSSQGTGGRSRPRPWPWGPVLPGSRSRSPQSPEGEELIGWGSSPTGRSGPVQEAGAGPEGPLPALFPARRPPPGAHTHRSRGRESCSGRNPDPTAAGTALPQALRTPRARGHPGGGAQRAQACSAAASLWSPVLPRGPQGGPSAGPAHRTQGRRDQDRGRAGPSGARGGRPKAGSLSLAAARSSRGQQQGGREVGKQTCTPRSCRERSHGQDAGGTARNRKEQGPRPLSCQTVQRPRQTRAETPDRPARRPPTDPRGDPRQTHTETPHRDPRQTHTETSHRDL</sequence>
<evidence type="ECO:0000256" key="6">
    <source>
        <dbReference type="ARBA" id="ARBA00023136"/>
    </source>
</evidence>
<name>A0A6P9FC94_ZALCA</name>
<reference evidence="12" key="1">
    <citation type="submission" date="2025-08" db="UniProtKB">
        <authorList>
            <consortium name="RefSeq"/>
        </authorList>
    </citation>
    <scope>IDENTIFICATION</scope>
    <source>
        <tissue evidence="12">Blood</tissue>
    </source>
</reference>
<dbReference type="PANTHER" id="PTHR21859">
    <property type="entry name" value="ACROSOME-SPECIFIC PROTEIN"/>
    <property type="match status" value="1"/>
</dbReference>
<keyword evidence="6" id="KW-0472">Membrane</keyword>
<keyword evidence="4" id="KW-0744">Spermatogenesis</keyword>
<dbReference type="InterPro" id="IPR039509">
    <property type="entry name" value="SPATA31"/>
</dbReference>
<evidence type="ECO:0000256" key="4">
    <source>
        <dbReference type="ARBA" id="ARBA00022871"/>
    </source>
</evidence>
<feature type="region of interest" description="Disordered" evidence="9">
    <location>
        <begin position="1076"/>
        <end position="1124"/>
    </location>
</feature>
<feature type="region of interest" description="Disordered" evidence="9">
    <location>
        <begin position="1350"/>
        <end position="1650"/>
    </location>
</feature>
<keyword evidence="11" id="KW-1185">Reference proteome</keyword>
<comment type="function">
    <text evidence="8">May play a role in spermatogenesis.</text>
</comment>
<dbReference type="GeneID" id="113934038"/>
<dbReference type="KEGG" id="zca:113934038"/>
<evidence type="ECO:0000259" key="10">
    <source>
        <dbReference type="Pfam" id="PF14650"/>
    </source>
</evidence>
<dbReference type="Proteomes" id="UP000515165">
    <property type="component" value="Chromosome 13"/>
</dbReference>
<evidence type="ECO:0000256" key="9">
    <source>
        <dbReference type="SAM" id="MobiDB-lite"/>
    </source>
</evidence>
<evidence type="ECO:0000256" key="2">
    <source>
        <dbReference type="ARBA" id="ARBA00022692"/>
    </source>
</evidence>
<feature type="compositionally biased region" description="Basic and acidic residues" evidence="9">
    <location>
        <begin position="1606"/>
        <end position="1650"/>
    </location>
</feature>
<feature type="compositionally biased region" description="Basic and acidic residues" evidence="9">
    <location>
        <begin position="288"/>
        <end position="303"/>
    </location>
</feature>
<keyword evidence="2" id="KW-0812">Transmembrane</keyword>
<proteinExistence type="inferred from homology"/>
<evidence type="ECO:0000313" key="11">
    <source>
        <dbReference type="Proteomes" id="UP000515165"/>
    </source>
</evidence>
<dbReference type="PANTHER" id="PTHR21859:SF55">
    <property type="entry name" value="SPERMATOGENESIS-ASSOCIATED PROTEIN 31A1-RELATED"/>
    <property type="match status" value="1"/>
</dbReference>
<keyword evidence="5" id="KW-1133">Transmembrane helix</keyword>
<dbReference type="GO" id="GO:0016020">
    <property type="term" value="C:membrane"/>
    <property type="evidence" value="ECO:0007669"/>
    <property type="project" value="UniProtKB-SubCell"/>
</dbReference>
<feature type="compositionally biased region" description="Low complexity" evidence="9">
    <location>
        <begin position="109"/>
        <end position="123"/>
    </location>
</feature>
<feature type="region of interest" description="Disordered" evidence="9">
    <location>
        <begin position="959"/>
        <end position="981"/>
    </location>
</feature>
<evidence type="ECO:0000256" key="7">
    <source>
        <dbReference type="ARBA" id="ARBA00035009"/>
    </source>
</evidence>
<feature type="region of interest" description="Disordered" evidence="9">
    <location>
        <begin position="413"/>
        <end position="450"/>
    </location>
</feature>
<dbReference type="GO" id="GO:0007283">
    <property type="term" value="P:spermatogenesis"/>
    <property type="evidence" value="ECO:0007669"/>
    <property type="project" value="UniProtKB-KW"/>
</dbReference>
<feature type="region of interest" description="Disordered" evidence="9">
    <location>
        <begin position="791"/>
        <end position="860"/>
    </location>
</feature>
<dbReference type="OrthoDB" id="9806404at2759"/>
<feature type="compositionally biased region" description="Low complexity" evidence="9">
    <location>
        <begin position="413"/>
        <end position="434"/>
    </location>
</feature>
<protein>
    <submittedName>
        <fullName evidence="12">Spermatogenesis-associated protein 31A6-like</fullName>
    </submittedName>
</protein>
<feature type="compositionally biased region" description="Polar residues" evidence="9">
    <location>
        <begin position="584"/>
        <end position="598"/>
    </location>
</feature>
<evidence type="ECO:0000256" key="3">
    <source>
        <dbReference type="ARBA" id="ARBA00022782"/>
    </source>
</evidence>
<feature type="compositionally biased region" description="Basic and acidic residues" evidence="9">
    <location>
        <begin position="959"/>
        <end position="969"/>
    </location>
</feature>
<keyword evidence="3" id="KW-0221">Differentiation</keyword>
<feature type="compositionally biased region" description="Low complexity" evidence="9">
    <location>
        <begin position="1539"/>
        <end position="1558"/>
    </location>
</feature>
<organism evidence="11 12">
    <name type="scientific">Zalophus californianus</name>
    <name type="common">California sealion</name>
    <dbReference type="NCBI Taxonomy" id="9704"/>
    <lineage>
        <taxon>Eukaryota</taxon>
        <taxon>Metazoa</taxon>
        <taxon>Chordata</taxon>
        <taxon>Craniata</taxon>
        <taxon>Vertebrata</taxon>
        <taxon>Euteleostomi</taxon>
        <taxon>Mammalia</taxon>
        <taxon>Eutheria</taxon>
        <taxon>Laurasiatheria</taxon>
        <taxon>Carnivora</taxon>
        <taxon>Caniformia</taxon>
        <taxon>Pinnipedia</taxon>
        <taxon>Otariidae</taxon>
        <taxon>Zalophus</taxon>
    </lineage>
</organism>
<feature type="compositionally biased region" description="Basic and acidic residues" evidence="9">
    <location>
        <begin position="1105"/>
        <end position="1123"/>
    </location>
</feature>
<dbReference type="GO" id="GO:0030154">
    <property type="term" value="P:cell differentiation"/>
    <property type="evidence" value="ECO:0007669"/>
    <property type="project" value="UniProtKB-KW"/>
</dbReference>
<feature type="region of interest" description="Disordered" evidence="9">
    <location>
        <begin position="1294"/>
        <end position="1331"/>
    </location>
</feature>
<gene>
    <name evidence="12" type="primary">LOC113934038</name>
</gene>
<dbReference type="Pfam" id="PF14650">
    <property type="entry name" value="FAM75"/>
    <property type="match status" value="1"/>
</dbReference>
<feature type="region of interest" description="Disordered" evidence="9">
    <location>
        <begin position="1185"/>
        <end position="1209"/>
    </location>
</feature>
<feature type="compositionally biased region" description="Low complexity" evidence="9">
    <location>
        <begin position="881"/>
        <end position="894"/>
    </location>
</feature>
<feature type="domain" description="SPATA31" evidence="10">
    <location>
        <begin position="340"/>
        <end position="690"/>
    </location>
</feature>
<feature type="region of interest" description="Disordered" evidence="9">
    <location>
        <begin position="1"/>
        <end position="39"/>
    </location>
</feature>
<feature type="compositionally biased region" description="Low complexity" evidence="9">
    <location>
        <begin position="1485"/>
        <end position="1495"/>
    </location>
</feature>
<accession>A0A6P9FC94</accession>
<feature type="region of interest" description="Disordered" evidence="9">
    <location>
        <begin position="875"/>
        <end position="906"/>
    </location>
</feature>
<evidence type="ECO:0000256" key="8">
    <source>
        <dbReference type="ARBA" id="ARBA00037695"/>
    </source>
</evidence>
<dbReference type="RefSeq" id="XP_035579378.1">
    <property type="nucleotide sequence ID" value="XM_035723485.1"/>
</dbReference>
<evidence type="ECO:0000313" key="12">
    <source>
        <dbReference type="RefSeq" id="XP_035579378.1"/>
    </source>
</evidence>